<dbReference type="PANTHER" id="PTHR45436">
    <property type="entry name" value="SENSOR HISTIDINE KINASE YKOH"/>
    <property type="match status" value="1"/>
</dbReference>
<feature type="transmembrane region" description="Helical" evidence="11">
    <location>
        <begin position="12"/>
        <end position="33"/>
    </location>
</feature>
<dbReference type="Pfam" id="PF02518">
    <property type="entry name" value="HATPase_c"/>
    <property type="match status" value="1"/>
</dbReference>
<dbReference type="InterPro" id="IPR005467">
    <property type="entry name" value="His_kinase_dom"/>
</dbReference>
<keyword evidence="4" id="KW-0597">Phosphoprotein</keyword>
<dbReference type="PROSITE" id="PS50885">
    <property type="entry name" value="HAMP"/>
    <property type="match status" value="1"/>
</dbReference>
<dbReference type="Pfam" id="PF00672">
    <property type="entry name" value="HAMP"/>
    <property type="match status" value="1"/>
</dbReference>
<dbReference type="InterPro" id="IPR003660">
    <property type="entry name" value="HAMP_dom"/>
</dbReference>
<dbReference type="InterPro" id="IPR003661">
    <property type="entry name" value="HisK_dim/P_dom"/>
</dbReference>
<evidence type="ECO:0000256" key="8">
    <source>
        <dbReference type="ARBA" id="ARBA00022989"/>
    </source>
</evidence>
<gene>
    <name evidence="15" type="ORF">HP467_02560</name>
</gene>
<reference evidence="15 16" key="1">
    <citation type="submission" date="2020-05" db="EMBL/GenBank/DDBJ databases">
        <title>Genome Sequencing of Type Strains.</title>
        <authorList>
            <person name="Lemaire J.F."/>
            <person name="Inderbitzin P."/>
            <person name="Gregorio O.A."/>
            <person name="Collins S.B."/>
            <person name="Wespe N."/>
            <person name="Knight-Connoni V."/>
        </authorList>
    </citation>
    <scope>NUCLEOTIDE SEQUENCE [LARGE SCALE GENOMIC DNA]</scope>
    <source>
        <strain evidence="15 16">DSM 20512</strain>
    </source>
</reference>
<dbReference type="InterPro" id="IPR036890">
    <property type="entry name" value="HATPase_C_sf"/>
</dbReference>
<dbReference type="EMBL" id="JABMCG010000069">
    <property type="protein sequence ID" value="NUU26999.1"/>
    <property type="molecule type" value="Genomic_DNA"/>
</dbReference>
<evidence type="ECO:0000256" key="10">
    <source>
        <dbReference type="SAM" id="MobiDB-lite"/>
    </source>
</evidence>
<accession>A0A850DQV5</accession>
<keyword evidence="6 11" id="KW-0812">Transmembrane</keyword>
<evidence type="ECO:0000256" key="7">
    <source>
        <dbReference type="ARBA" id="ARBA00022777"/>
    </source>
</evidence>
<keyword evidence="7 15" id="KW-0418">Kinase</keyword>
<dbReference type="RefSeq" id="WP_175325129.1">
    <property type="nucleotide sequence ID" value="NZ_BAAAWP010000001.1"/>
</dbReference>
<dbReference type="PANTHER" id="PTHR45436:SF5">
    <property type="entry name" value="SENSOR HISTIDINE KINASE TRCS"/>
    <property type="match status" value="1"/>
</dbReference>
<dbReference type="InterPro" id="IPR036097">
    <property type="entry name" value="HisK_dim/P_sf"/>
</dbReference>
<evidence type="ECO:0000256" key="12">
    <source>
        <dbReference type="SAM" id="SignalP"/>
    </source>
</evidence>
<keyword evidence="12" id="KW-0732">Signal</keyword>
<dbReference type="InterPro" id="IPR003594">
    <property type="entry name" value="HATPase_dom"/>
</dbReference>
<organism evidence="15 16">
    <name type="scientific">Curtobacterium citreum</name>
    <dbReference type="NCBI Taxonomy" id="2036"/>
    <lineage>
        <taxon>Bacteria</taxon>
        <taxon>Bacillati</taxon>
        <taxon>Actinomycetota</taxon>
        <taxon>Actinomycetes</taxon>
        <taxon>Micrococcales</taxon>
        <taxon>Microbacteriaceae</taxon>
        <taxon>Curtobacterium</taxon>
    </lineage>
</organism>
<dbReference type="CDD" id="cd00082">
    <property type="entry name" value="HisKA"/>
    <property type="match status" value="1"/>
</dbReference>
<comment type="caution">
    <text evidence="15">The sequence shown here is derived from an EMBL/GenBank/DDBJ whole genome shotgun (WGS) entry which is preliminary data.</text>
</comment>
<feature type="region of interest" description="Disordered" evidence="10">
    <location>
        <begin position="47"/>
        <end position="73"/>
    </location>
</feature>
<evidence type="ECO:0000256" key="1">
    <source>
        <dbReference type="ARBA" id="ARBA00000085"/>
    </source>
</evidence>
<dbReference type="CDD" id="cd06225">
    <property type="entry name" value="HAMP"/>
    <property type="match status" value="1"/>
</dbReference>
<dbReference type="SUPFAM" id="SSF55874">
    <property type="entry name" value="ATPase domain of HSP90 chaperone/DNA topoisomerase II/histidine kinase"/>
    <property type="match status" value="1"/>
</dbReference>
<feature type="domain" description="Histidine kinase" evidence="13">
    <location>
        <begin position="170"/>
        <end position="379"/>
    </location>
</feature>
<dbReference type="SUPFAM" id="SSF158472">
    <property type="entry name" value="HAMP domain-like"/>
    <property type="match status" value="1"/>
</dbReference>
<evidence type="ECO:0000256" key="4">
    <source>
        <dbReference type="ARBA" id="ARBA00022553"/>
    </source>
</evidence>
<dbReference type="SMART" id="SM00304">
    <property type="entry name" value="HAMP"/>
    <property type="match status" value="1"/>
</dbReference>
<evidence type="ECO:0000256" key="6">
    <source>
        <dbReference type="ARBA" id="ARBA00022692"/>
    </source>
</evidence>
<dbReference type="InterPro" id="IPR050428">
    <property type="entry name" value="TCS_sensor_his_kinase"/>
</dbReference>
<keyword evidence="5" id="KW-0808">Transferase</keyword>
<dbReference type="GO" id="GO:0000155">
    <property type="term" value="F:phosphorelay sensor kinase activity"/>
    <property type="evidence" value="ECO:0007669"/>
    <property type="project" value="InterPro"/>
</dbReference>
<evidence type="ECO:0000313" key="15">
    <source>
        <dbReference type="EMBL" id="NUU26999.1"/>
    </source>
</evidence>
<dbReference type="Pfam" id="PF00512">
    <property type="entry name" value="HisKA"/>
    <property type="match status" value="1"/>
</dbReference>
<evidence type="ECO:0000259" key="13">
    <source>
        <dbReference type="PROSITE" id="PS50109"/>
    </source>
</evidence>
<feature type="chain" id="PRO_5038971885" description="histidine kinase" evidence="12">
    <location>
        <begin position="22"/>
        <end position="379"/>
    </location>
</feature>
<dbReference type="SUPFAM" id="SSF47384">
    <property type="entry name" value="Homodimeric domain of signal transducing histidine kinase"/>
    <property type="match status" value="1"/>
</dbReference>
<feature type="transmembrane region" description="Helical" evidence="11">
    <location>
        <begin position="86"/>
        <end position="108"/>
    </location>
</feature>
<dbReference type="SMART" id="SM00388">
    <property type="entry name" value="HisKA"/>
    <property type="match status" value="1"/>
</dbReference>
<evidence type="ECO:0000256" key="9">
    <source>
        <dbReference type="ARBA" id="ARBA00023012"/>
    </source>
</evidence>
<dbReference type="Gene3D" id="6.10.340.10">
    <property type="match status" value="1"/>
</dbReference>
<evidence type="ECO:0000313" key="16">
    <source>
        <dbReference type="Proteomes" id="UP000539146"/>
    </source>
</evidence>
<keyword evidence="8 11" id="KW-1133">Transmembrane helix</keyword>
<dbReference type="Gene3D" id="1.10.287.130">
    <property type="match status" value="1"/>
</dbReference>
<keyword evidence="9" id="KW-0902">Two-component regulatory system</keyword>
<protein>
    <recommendedName>
        <fullName evidence="3">histidine kinase</fullName>
        <ecNumber evidence="3">2.7.13.3</ecNumber>
    </recommendedName>
</protein>
<dbReference type="GO" id="GO:0005886">
    <property type="term" value="C:plasma membrane"/>
    <property type="evidence" value="ECO:0007669"/>
    <property type="project" value="UniProtKB-SubCell"/>
</dbReference>
<sequence length="379" mass="40011">MTRIWSIGARTALAFAAAAMALTVAALVFVNLASQWSIGGQVQLDADATSTPWPSAPRPSIQPDPDSTPDAGSSVSIVSVVAQQQWQWSAVAVVGVGVLAGVVGWVVSRRMLRPVDRMTATADRISASTLHERIALGGPDDELRRLSRTIDRLLDRLETSFEGQRRFVAQAAHELRTPLAVQRAALQIGLPDDAGPRNVAAARAELLEQNRRTEHLVESLLVLAEADRGLDGVEALDLAALLDDVATQLGATADTAGIALRPTVDAVSVGTVVGEPTLVRQLLLNLVDNAVEYNVPGGTVWVRLTADGIVVENTGAPVDPETVTGLLEPFRRGGEQGSRRHSGLGLSIVAAVVHAHGWTLDVAAREGGGLRVRIRVSSV</sequence>
<evidence type="ECO:0000256" key="3">
    <source>
        <dbReference type="ARBA" id="ARBA00012438"/>
    </source>
</evidence>
<name>A0A850DQV5_9MICO</name>
<dbReference type="AlphaFoldDB" id="A0A850DQV5"/>
<proteinExistence type="predicted"/>
<comment type="catalytic activity">
    <reaction evidence="1">
        <text>ATP + protein L-histidine = ADP + protein N-phospho-L-histidine.</text>
        <dbReference type="EC" id="2.7.13.3"/>
    </reaction>
</comment>
<dbReference type="PROSITE" id="PS50109">
    <property type="entry name" value="HIS_KIN"/>
    <property type="match status" value="1"/>
</dbReference>
<dbReference type="Gene3D" id="3.30.565.10">
    <property type="entry name" value="Histidine kinase-like ATPase, C-terminal domain"/>
    <property type="match status" value="1"/>
</dbReference>
<evidence type="ECO:0000256" key="5">
    <source>
        <dbReference type="ARBA" id="ARBA00022679"/>
    </source>
</evidence>
<dbReference type="SMART" id="SM00387">
    <property type="entry name" value="HATPase_c"/>
    <property type="match status" value="1"/>
</dbReference>
<keyword evidence="11" id="KW-0472">Membrane</keyword>
<feature type="domain" description="HAMP" evidence="14">
    <location>
        <begin position="109"/>
        <end position="162"/>
    </location>
</feature>
<evidence type="ECO:0000256" key="2">
    <source>
        <dbReference type="ARBA" id="ARBA00004236"/>
    </source>
</evidence>
<feature type="signal peptide" evidence="12">
    <location>
        <begin position="1"/>
        <end position="21"/>
    </location>
</feature>
<comment type="subcellular location">
    <subcellularLocation>
        <location evidence="2">Cell membrane</location>
    </subcellularLocation>
</comment>
<evidence type="ECO:0000256" key="11">
    <source>
        <dbReference type="SAM" id="Phobius"/>
    </source>
</evidence>
<evidence type="ECO:0000259" key="14">
    <source>
        <dbReference type="PROSITE" id="PS50885"/>
    </source>
</evidence>
<dbReference type="EC" id="2.7.13.3" evidence="3"/>
<dbReference type="Proteomes" id="UP000539146">
    <property type="component" value="Unassembled WGS sequence"/>
</dbReference>